<gene>
    <name evidence="3" type="ORF">BGZ70_009410</name>
</gene>
<keyword evidence="2" id="KW-1133">Transmembrane helix</keyword>
<feature type="region of interest" description="Disordered" evidence="1">
    <location>
        <begin position="35"/>
        <end position="77"/>
    </location>
</feature>
<keyword evidence="2" id="KW-0812">Transmembrane</keyword>
<name>A0A9P6M0Q6_MORAP</name>
<comment type="caution">
    <text evidence="3">The sequence shown here is derived from an EMBL/GenBank/DDBJ whole genome shotgun (WGS) entry which is preliminary data.</text>
</comment>
<feature type="transmembrane region" description="Helical" evidence="2">
    <location>
        <begin position="146"/>
        <end position="166"/>
    </location>
</feature>
<dbReference type="OrthoDB" id="2426550at2759"/>
<dbReference type="AlphaFoldDB" id="A0A9P6M0Q6"/>
<keyword evidence="2" id="KW-0472">Membrane</keyword>
<feature type="region of interest" description="Disordered" evidence="1">
    <location>
        <begin position="361"/>
        <end position="391"/>
    </location>
</feature>
<accession>A0A9P6M0Q6</accession>
<keyword evidence="4" id="KW-1185">Reference proteome</keyword>
<dbReference type="EMBL" id="JAAAHY010000763">
    <property type="protein sequence ID" value="KAF9957775.1"/>
    <property type="molecule type" value="Genomic_DNA"/>
</dbReference>
<evidence type="ECO:0000313" key="3">
    <source>
        <dbReference type="EMBL" id="KAF9957775.1"/>
    </source>
</evidence>
<feature type="transmembrane region" description="Helical" evidence="2">
    <location>
        <begin position="178"/>
        <end position="198"/>
    </location>
</feature>
<evidence type="ECO:0008006" key="5">
    <source>
        <dbReference type="Google" id="ProtNLM"/>
    </source>
</evidence>
<proteinExistence type="predicted"/>
<dbReference type="Proteomes" id="UP000738359">
    <property type="component" value="Unassembled WGS sequence"/>
</dbReference>
<sequence length="500" mass="54041">MPPAPKSVINTSAATPAATRTIAAALSSTIGHLSLPPSSVKQQQQQQQASVVSVSGHAGACEETGQSAEETQDDPNVNMKVETSLSPRMLNSPLASADSPLPAYPPPPYRSKCNSPCLQQTHIESAEHWPHPVPAPQKRQFARIRLLVHGVGAAGALLGFGLWTVWFELEALPLGQEAWLLLVMGAVLAYGAMLYKILKVECSSSAAGASSDAGSILSTLQGAQEELRHSGEVVSRHVVTERTGLVDAHHGKTVESTLEHWKENRLQQVCSVRRSSSSPTLASPTMFSMLHEVKSELRLWALSFFMLAPPVPRSIGVLGEGRSSVKKSAPRGLGIMHLDDHEYDMVQKREVYGSEVNVAQGEGGVRRSQGQDDFRQQGTRPSKVQAHKRGHSESIAGAITRAPSSQSTLSKLARIHLDPERFGGIFQYYRRRQAAANSKDGEGNVHMEQEQDAGIAFVVRSSTLPTVRVGLYGATQKRLWSSTGTMNEVPPETRADLPTL</sequence>
<evidence type="ECO:0000313" key="4">
    <source>
        <dbReference type="Proteomes" id="UP000738359"/>
    </source>
</evidence>
<protein>
    <recommendedName>
        <fullName evidence="5">Transmembrane protein</fullName>
    </recommendedName>
</protein>
<feature type="compositionally biased region" description="Low complexity" evidence="1">
    <location>
        <begin position="38"/>
        <end position="55"/>
    </location>
</feature>
<evidence type="ECO:0000256" key="1">
    <source>
        <dbReference type="SAM" id="MobiDB-lite"/>
    </source>
</evidence>
<organism evidence="3 4">
    <name type="scientific">Mortierella alpina</name>
    <name type="common">Oleaginous fungus</name>
    <name type="synonym">Mortierella renispora</name>
    <dbReference type="NCBI Taxonomy" id="64518"/>
    <lineage>
        <taxon>Eukaryota</taxon>
        <taxon>Fungi</taxon>
        <taxon>Fungi incertae sedis</taxon>
        <taxon>Mucoromycota</taxon>
        <taxon>Mortierellomycotina</taxon>
        <taxon>Mortierellomycetes</taxon>
        <taxon>Mortierellales</taxon>
        <taxon>Mortierellaceae</taxon>
        <taxon>Mortierella</taxon>
    </lineage>
</organism>
<evidence type="ECO:0000256" key="2">
    <source>
        <dbReference type="SAM" id="Phobius"/>
    </source>
</evidence>
<reference evidence="3" key="1">
    <citation type="journal article" date="2020" name="Fungal Divers.">
        <title>Resolving the Mortierellaceae phylogeny through synthesis of multi-gene phylogenetics and phylogenomics.</title>
        <authorList>
            <person name="Vandepol N."/>
            <person name="Liber J."/>
            <person name="Desiro A."/>
            <person name="Na H."/>
            <person name="Kennedy M."/>
            <person name="Barry K."/>
            <person name="Grigoriev I.V."/>
            <person name="Miller A.N."/>
            <person name="O'Donnell K."/>
            <person name="Stajich J.E."/>
            <person name="Bonito G."/>
        </authorList>
    </citation>
    <scope>NUCLEOTIDE SEQUENCE</scope>
    <source>
        <strain evidence="3">CK1249</strain>
    </source>
</reference>